<dbReference type="AlphaFoldDB" id="A0A1X7ADD9"/>
<organism evidence="2 3">
    <name type="scientific">Roseivivax jejudonensis</name>
    <dbReference type="NCBI Taxonomy" id="1529041"/>
    <lineage>
        <taxon>Bacteria</taxon>
        <taxon>Pseudomonadati</taxon>
        <taxon>Pseudomonadota</taxon>
        <taxon>Alphaproteobacteria</taxon>
        <taxon>Rhodobacterales</taxon>
        <taxon>Roseobacteraceae</taxon>
        <taxon>Roseivivax</taxon>
    </lineage>
</organism>
<evidence type="ECO:0000313" key="2">
    <source>
        <dbReference type="EMBL" id="SLN74809.1"/>
    </source>
</evidence>
<keyword evidence="1" id="KW-0472">Membrane</keyword>
<protein>
    <recommendedName>
        <fullName evidence="4">YiaA/B two helix domain protein</fullName>
    </recommendedName>
</protein>
<dbReference type="RefSeq" id="WP_085793752.1">
    <property type="nucleotide sequence ID" value="NZ_FWFK01000011.1"/>
</dbReference>
<proteinExistence type="predicted"/>
<evidence type="ECO:0000313" key="3">
    <source>
        <dbReference type="Proteomes" id="UP000193570"/>
    </source>
</evidence>
<keyword evidence="3" id="KW-1185">Reference proteome</keyword>
<sequence length="86" mass="9575">MAEREVIIVSETPLQSWMRDASTFALFAGLVGLGVWTDSSAMEWAGFLIAILFFLIKASVITSKNVHTISEARKRLDEIEQEATND</sequence>
<feature type="transmembrane region" description="Helical" evidence="1">
    <location>
        <begin position="44"/>
        <end position="66"/>
    </location>
</feature>
<evidence type="ECO:0000256" key="1">
    <source>
        <dbReference type="SAM" id="Phobius"/>
    </source>
</evidence>
<feature type="transmembrane region" description="Helical" evidence="1">
    <location>
        <begin position="21"/>
        <end position="38"/>
    </location>
</feature>
<name>A0A1X7ADD9_9RHOB</name>
<evidence type="ECO:0008006" key="4">
    <source>
        <dbReference type="Google" id="ProtNLM"/>
    </source>
</evidence>
<gene>
    <name evidence="2" type="ORF">ROJ8625_04105</name>
</gene>
<dbReference type="OrthoDB" id="8454921at2"/>
<accession>A0A1X7ADD9</accession>
<keyword evidence="1" id="KW-0812">Transmembrane</keyword>
<dbReference type="Proteomes" id="UP000193570">
    <property type="component" value="Unassembled WGS sequence"/>
</dbReference>
<reference evidence="2 3" key="1">
    <citation type="submission" date="2017-03" db="EMBL/GenBank/DDBJ databases">
        <authorList>
            <person name="Afonso C.L."/>
            <person name="Miller P.J."/>
            <person name="Scott M.A."/>
            <person name="Spackman E."/>
            <person name="Goraichik I."/>
            <person name="Dimitrov K.M."/>
            <person name="Suarez D.L."/>
            <person name="Swayne D.E."/>
        </authorList>
    </citation>
    <scope>NUCLEOTIDE SEQUENCE [LARGE SCALE GENOMIC DNA]</scope>
    <source>
        <strain evidence="2 3">CECT 8625</strain>
    </source>
</reference>
<keyword evidence="1" id="KW-1133">Transmembrane helix</keyword>
<dbReference type="EMBL" id="FWFK01000011">
    <property type="protein sequence ID" value="SLN74809.1"/>
    <property type="molecule type" value="Genomic_DNA"/>
</dbReference>